<dbReference type="HAMAP" id="MF_02087">
    <property type="entry name" value="PLP_homeostasis"/>
    <property type="match status" value="1"/>
</dbReference>
<comment type="cofactor">
    <cofactor evidence="3">
        <name>pyridoxal 5'-phosphate</name>
        <dbReference type="ChEBI" id="CHEBI:597326"/>
    </cofactor>
</comment>
<evidence type="ECO:0000256" key="2">
    <source>
        <dbReference type="HAMAP-Rule" id="MF_03225"/>
    </source>
</evidence>
<dbReference type="Gene3D" id="3.20.20.10">
    <property type="entry name" value="Alanine racemase"/>
    <property type="match status" value="1"/>
</dbReference>
<gene>
    <name evidence="4" type="ORF">CRM22_005868</name>
</gene>
<dbReference type="PANTHER" id="PTHR10146">
    <property type="entry name" value="PROLINE SYNTHETASE CO-TRANSCRIBED BACTERIAL HOMOLOG PROTEIN"/>
    <property type="match status" value="1"/>
</dbReference>
<evidence type="ECO:0000256" key="1">
    <source>
        <dbReference type="ARBA" id="ARBA00022898"/>
    </source>
</evidence>
<proteinExistence type="inferred from homology"/>
<feature type="modified residue" description="N6-(pyridoxal phosphate)lysine" evidence="2 3">
    <location>
        <position position="35"/>
    </location>
</feature>
<dbReference type="NCBIfam" id="TIGR00044">
    <property type="entry name" value="YggS family pyridoxal phosphate-dependent enzyme"/>
    <property type="match status" value="1"/>
</dbReference>
<reference evidence="4 5" key="1">
    <citation type="journal article" date="2019" name="BMC Genomics">
        <title>New insights from Opisthorchis felineus genome: update on genomics of the epidemiologically important liver flukes.</title>
        <authorList>
            <person name="Ershov N.I."/>
            <person name="Mordvinov V.A."/>
            <person name="Prokhortchouk E.B."/>
            <person name="Pakharukova M.Y."/>
            <person name="Gunbin K.V."/>
            <person name="Ustyantsev K."/>
            <person name="Genaev M.A."/>
            <person name="Blinov A.G."/>
            <person name="Mazur A."/>
            <person name="Boulygina E."/>
            <person name="Tsygankova S."/>
            <person name="Khrameeva E."/>
            <person name="Chekanov N."/>
            <person name="Fan G."/>
            <person name="Xiao A."/>
            <person name="Zhang H."/>
            <person name="Xu X."/>
            <person name="Yang H."/>
            <person name="Solovyev V."/>
            <person name="Lee S.M."/>
            <person name="Liu X."/>
            <person name="Afonnikov D.A."/>
            <person name="Skryabin K.G."/>
        </authorList>
    </citation>
    <scope>NUCLEOTIDE SEQUENCE [LARGE SCALE GENOMIC DNA]</scope>
    <source>
        <strain evidence="4">AK-0245</strain>
        <tissue evidence="4">Whole organism</tissue>
    </source>
</reference>
<comment type="similarity">
    <text evidence="2">Belongs to the pyridoxal phosphate-binding protein YggS/PROSC family.</text>
</comment>
<dbReference type="PIRSF" id="PIRSF004848">
    <property type="entry name" value="YBL036c_PLPDEIII"/>
    <property type="match status" value="1"/>
</dbReference>
<sequence length="239" mass="26383">MISKNLADVARRIDEAFALVVRPGQRPPLLVAVSKEKPVECVVEAYSCGQRHFGENKVQSLLEKSTSVKIKSLCPEIKWHFIGRIQSNKIRQLTSVPNLHMIQTIDSAKHALALDVAWHSICSNPLAVMLQVNTSGEEQKSGVEPSQLLELYKTVHATCPHLTIVGIMCIGRYGHDHTATPNPDFLELVACRQLLCDNLGLKPEDVELSMGMSADFEHAIQLGSTVVRIGTTIFGERSH</sequence>
<dbReference type="FunFam" id="3.20.20.10:FF:000007">
    <property type="entry name" value="Pyridoxal phosphate homeostasis protein"/>
    <property type="match status" value="1"/>
</dbReference>
<dbReference type="InterPro" id="IPR029066">
    <property type="entry name" value="PLP-binding_barrel"/>
</dbReference>
<comment type="caution">
    <text evidence="4">The sequence shown here is derived from an EMBL/GenBank/DDBJ whole genome shotgun (WGS) entry which is preliminary data.</text>
</comment>
<evidence type="ECO:0000313" key="5">
    <source>
        <dbReference type="Proteomes" id="UP000308267"/>
    </source>
</evidence>
<dbReference type="STRING" id="147828.A0A4S2LV49"/>
<dbReference type="SUPFAM" id="SSF51419">
    <property type="entry name" value="PLP-binding barrel"/>
    <property type="match status" value="1"/>
</dbReference>
<accession>A0A4S2LV49</accession>
<dbReference type="GO" id="GO:0030170">
    <property type="term" value="F:pyridoxal phosphate binding"/>
    <property type="evidence" value="ECO:0007669"/>
    <property type="project" value="UniProtKB-UniRule"/>
</dbReference>
<keyword evidence="5" id="KW-1185">Reference proteome</keyword>
<dbReference type="EMBL" id="SJOL01006488">
    <property type="protein sequence ID" value="TGZ65469.1"/>
    <property type="molecule type" value="Genomic_DNA"/>
</dbReference>
<dbReference type="Proteomes" id="UP000308267">
    <property type="component" value="Unassembled WGS sequence"/>
</dbReference>
<dbReference type="PROSITE" id="PS01211">
    <property type="entry name" value="UPF0001"/>
    <property type="match status" value="1"/>
</dbReference>
<dbReference type="InterPro" id="IPR011078">
    <property type="entry name" value="PyrdxlP_homeostasis"/>
</dbReference>
<dbReference type="PANTHER" id="PTHR10146:SF14">
    <property type="entry name" value="PYRIDOXAL PHOSPHATE HOMEOSTASIS PROTEIN"/>
    <property type="match status" value="1"/>
</dbReference>
<keyword evidence="1 2" id="KW-0663">Pyridoxal phosphate</keyword>
<evidence type="ECO:0000256" key="3">
    <source>
        <dbReference type="PIRSR" id="PIRSR004848-1"/>
    </source>
</evidence>
<dbReference type="CDD" id="cd06822">
    <property type="entry name" value="PLPDE_III_YBL036c_euk"/>
    <property type="match status" value="1"/>
</dbReference>
<comment type="function">
    <text evidence="2">Pyridoxal 5'-phosphate (PLP)-binding protein, which may be involved in intracellular homeostatic regulation of pyridoxal 5'-phosphate (PLP), the active form of vitamin B6.</text>
</comment>
<organism evidence="4 5">
    <name type="scientific">Opisthorchis felineus</name>
    <dbReference type="NCBI Taxonomy" id="147828"/>
    <lineage>
        <taxon>Eukaryota</taxon>
        <taxon>Metazoa</taxon>
        <taxon>Spiralia</taxon>
        <taxon>Lophotrochozoa</taxon>
        <taxon>Platyhelminthes</taxon>
        <taxon>Trematoda</taxon>
        <taxon>Digenea</taxon>
        <taxon>Opisthorchiida</taxon>
        <taxon>Opisthorchiata</taxon>
        <taxon>Opisthorchiidae</taxon>
        <taxon>Opisthorchis</taxon>
    </lineage>
</organism>
<dbReference type="OrthoDB" id="1915887at2759"/>
<protein>
    <recommendedName>
        <fullName evidence="2">Pyridoxal phosphate homeostasis protein</fullName>
        <shortName evidence="2">PLP homeostasis protein</shortName>
    </recommendedName>
</protein>
<evidence type="ECO:0000313" key="4">
    <source>
        <dbReference type="EMBL" id="TGZ65469.1"/>
    </source>
</evidence>
<dbReference type="AlphaFoldDB" id="A0A4S2LV49"/>
<name>A0A4S2LV49_OPIFE</name>